<feature type="coiled-coil region" evidence="1">
    <location>
        <begin position="441"/>
        <end position="485"/>
    </location>
</feature>
<reference evidence="4 5" key="1">
    <citation type="submission" date="2020-10" db="EMBL/GenBank/DDBJ databases">
        <title>Blautia liquoris sp.nov., isolated from the mud in a fermentation cellar used for the production of Chinese strong-flavoured liquor.</title>
        <authorList>
            <person name="Lu L."/>
        </authorList>
    </citation>
    <scope>NUCLEOTIDE SEQUENCE [LARGE SCALE GENOMIC DNA]</scope>
    <source>
        <strain evidence="4 5">LZLJ-3</strain>
    </source>
</reference>
<dbReference type="InterPro" id="IPR011109">
    <property type="entry name" value="DNA_bind_recombinase_dom"/>
</dbReference>
<dbReference type="Proteomes" id="UP000593601">
    <property type="component" value="Chromosome"/>
</dbReference>
<dbReference type="GO" id="GO:0000150">
    <property type="term" value="F:DNA strand exchange activity"/>
    <property type="evidence" value="ECO:0007669"/>
    <property type="project" value="InterPro"/>
</dbReference>
<dbReference type="Gene3D" id="3.90.1750.20">
    <property type="entry name" value="Putative Large Serine Recombinase, Chain B, Domain 2"/>
    <property type="match status" value="1"/>
</dbReference>
<dbReference type="PROSITE" id="PS51737">
    <property type="entry name" value="RECOMBINASE_DNA_BIND"/>
    <property type="match status" value="1"/>
</dbReference>
<dbReference type="InterPro" id="IPR050639">
    <property type="entry name" value="SSR_resolvase"/>
</dbReference>
<feature type="domain" description="Recombinase" evidence="3">
    <location>
        <begin position="183"/>
        <end position="309"/>
    </location>
</feature>
<evidence type="ECO:0000313" key="5">
    <source>
        <dbReference type="Proteomes" id="UP000593601"/>
    </source>
</evidence>
<evidence type="ECO:0000256" key="1">
    <source>
        <dbReference type="SAM" id="Coils"/>
    </source>
</evidence>
<dbReference type="AlphaFoldDB" id="A0A7M2RD13"/>
<dbReference type="CDD" id="cd00338">
    <property type="entry name" value="Ser_Recombinase"/>
    <property type="match status" value="1"/>
</dbReference>
<sequence length="522" mass="60034">MGNVMFIPAKRQVGNTVKQSEQPKLRVAAYCRVSTDSDEQETSYDAQVTHYTEYIQSNPEWMLAGIFADDGISGTNTKKRDEFNRMIDECMAGNIDMIITKSISRFARNRLDCLQYIRQLKDKNIPVYFEKESINTMDAKGEVLITIMASLAQQESQSLSQNVKLGLQYRYQQGKVQVNHSRFLGYTKDKDGHLIIDTDQAEIVKRIYREYLEGSSMDKISAGLEADGILTGAGKPKWHTSTINKILRNEKYMGDALLQKTYTVDFLTKKRIKNNGTVPQYYVEGDHEAIIPKELFMQVQAELVRRRVVHVSPSGKKRKFSCNHCFAQMIFCGECGELYRRVHWNNHGCKSIVWRCISRLDPTSADINCTNRTVNETVLQGITIKAINMILTDRNTFLKVLQENIAKAVISADTLSPDGIQTRLEKLQKELIKKVNNRQDYDAIADEIFRLREQKEKSETESYSREKAMKRIKELQDFISKQETNITEFDESLVRRLLQKITVFEDHFTVEFKSGISVDIEG</sequence>
<dbReference type="GO" id="GO:0003677">
    <property type="term" value="F:DNA binding"/>
    <property type="evidence" value="ECO:0007669"/>
    <property type="project" value="InterPro"/>
</dbReference>
<evidence type="ECO:0000259" key="2">
    <source>
        <dbReference type="PROSITE" id="PS51736"/>
    </source>
</evidence>
<gene>
    <name evidence="4" type="ORF">INP51_09135</name>
</gene>
<dbReference type="Pfam" id="PF07508">
    <property type="entry name" value="Recombinase"/>
    <property type="match status" value="1"/>
</dbReference>
<dbReference type="PANTHER" id="PTHR30461:SF23">
    <property type="entry name" value="DNA RECOMBINASE-RELATED"/>
    <property type="match status" value="1"/>
</dbReference>
<dbReference type="InterPro" id="IPR025827">
    <property type="entry name" value="Zn_ribbon_recom_dom"/>
</dbReference>
<dbReference type="EMBL" id="CP063304">
    <property type="protein sequence ID" value="QOV18203.1"/>
    <property type="molecule type" value="Genomic_DNA"/>
</dbReference>
<keyword evidence="1" id="KW-0175">Coiled coil</keyword>
<accession>A0A7M2RD13</accession>
<dbReference type="PROSITE" id="PS51736">
    <property type="entry name" value="RECOMBINASES_3"/>
    <property type="match status" value="1"/>
</dbReference>
<evidence type="ECO:0000313" key="4">
    <source>
        <dbReference type="EMBL" id="QOV18203.1"/>
    </source>
</evidence>
<organism evidence="4 5">
    <name type="scientific">Blautia liquoris</name>
    <dbReference type="NCBI Taxonomy" id="2779518"/>
    <lineage>
        <taxon>Bacteria</taxon>
        <taxon>Bacillati</taxon>
        <taxon>Bacillota</taxon>
        <taxon>Clostridia</taxon>
        <taxon>Lachnospirales</taxon>
        <taxon>Lachnospiraceae</taxon>
        <taxon>Blautia</taxon>
    </lineage>
</organism>
<dbReference type="Pfam" id="PF13408">
    <property type="entry name" value="Zn_ribbon_recom"/>
    <property type="match status" value="1"/>
</dbReference>
<dbReference type="InterPro" id="IPR038109">
    <property type="entry name" value="DNA_bind_recomb_sf"/>
</dbReference>
<dbReference type="SMART" id="SM00857">
    <property type="entry name" value="Resolvase"/>
    <property type="match status" value="1"/>
</dbReference>
<protein>
    <submittedName>
        <fullName evidence="4">Recombinase family protein</fullName>
    </submittedName>
</protein>
<proteinExistence type="predicted"/>
<dbReference type="PANTHER" id="PTHR30461">
    <property type="entry name" value="DNA-INVERTASE FROM LAMBDOID PROPHAGE"/>
    <property type="match status" value="1"/>
</dbReference>
<evidence type="ECO:0000259" key="3">
    <source>
        <dbReference type="PROSITE" id="PS51737"/>
    </source>
</evidence>
<name>A0A7M2RD13_9FIRM</name>
<dbReference type="Gene3D" id="3.40.50.1390">
    <property type="entry name" value="Resolvase, N-terminal catalytic domain"/>
    <property type="match status" value="1"/>
</dbReference>
<dbReference type="InterPro" id="IPR006119">
    <property type="entry name" value="Resolv_N"/>
</dbReference>
<dbReference type="Pfam" id="PF00239">
    <property type="entry name" value="Resolvase"/>
    <property type="match status" value="1"/>
</dbReference>
<dbReference type="SUPFAM" id="SSF53041">
    <property type="entry name" value="Resolvase-like"/>
    <property type="match status" value="1"/>
</dbReference>
<feature type="domain" description="Resolvase/invertase-type recombinase catalytic" evidence="2">
    <location>
        <begin position="26"/>
        <end position="174"/>
    </location>
</feature>
<keyword evidence="5" id="KW-1185">Reference proteome</keyword>
<dbReference type="KEGG" id="bliq:INP51_09135"/>
<dbReference type="RefSeq" id="WP_193734565.1">
    <property type="nucleotide sequence ID" value="NZ_CP063304.1"/>
</dbReference>
<dbReference type="InterPro" id="IPR036162">
    <property type="entry name" value="Resolvase-like_N_sf"/>
</dbReference>